<dbReference type="PANTHER" id="PTHR10963:SF24">
    <property type="entry name" value="GLYCOSIDASE C21B10.07-RELATED"/>
    <property type="match status" value="1"/>
</dbReference>
<feature type="domain" description="GH16" evidence="2">
    <location>
        <begin position="27"/>
        <end position="283"/>
    </location>
</feature>
<evidence type="ECO:0000259" key="2">
    <source>
        <dbReference type="PROSITE" id="PS51762"/>
    </source>
</evidence>
<dbReference type="Pfam" id="PF26113">
    <property type="entry name" value="GH16_XgeA"/>
    <property type="match status" value="1"/>
</dbReference>
<feature type="signal peptide" evidence="1">
    <location>
        <begin position="1"/>
        <end position="18"/>
    </location>
</feature>
<organism evidence="3 4">
    <name type="scientific">Lophiotrema nucula</name>
    <dbReference type="NCBI Taxonomy" id="690887"/>
    <lineage>
        <taxon>Eukaryota</taxon>
        <taxon>Fungi</taxon>
        <taxon>Dikarya</taxon>
        <taxon>Ascomycota</taxon>
        <taxon>Pezizomycotina</taxon>
        <taxon>Dothideomycetes</taxon>
        <taxon>Pleosporomycetidae</taxon>
        <taxon>Pleosporales</taxon>
        <taxon>Lophiotremataceae</taxon>
        <taxon>Lophiotrema</taxon>
    </lineage>
</organism>
<dbReference type="OrthoDB" id="192832at2759"/>
<dbReference type="InterPro" id="IPR000757">
    <property type="entry name" value="Beta-glucanase-like"/>
</dbReference>
<protein>
    <submittedName>
        <fullName evidence="3">Concanavalin A-like lectin/glucanase domain-containing protein</fullName>
    </submittedName>
</protein>
<dbReference type="EMBL" id="ML977317">
    <property type="protein sequence ID" value="KAF2118478.1"/>
    <property type="molecule type" value="Genomic_DNA"/>
</dbReference>
<evidence type="ECO:0000313" key="4">
    <source>
        <dbReference type="Proteomes" id="UP000799770"/>
    </source>
</evidence>
<dbReference type="CDD" id="cd02181">
    <property type="entry name" value="GH16_fungal_Lam16A_glucanase"/>
    <property type="match status" value="1"/>
</dbReference>
<dbReference type="InterPro" id="IPR050546">
    <property type="entry name" value="Glycosyl_Hydrlase_16"/>
</dbReference>
<keyword evidence="4" id="KW-1185">Reference proteome</keyword>
<dbReference type="PANTHER" id="PTHR10963">
    <property type="entry name" value="GLYCOSYL HYDROLASE-RELATED"/>
    <property type="match status" value="1"/>
</dbReference>
<evidence type="ECO:0000313" key="3">
    <source>
        <dbReference type="EMBL" id="KAF2118478.1"/>
    </source>
</evidence>
<proteinExistence type="predicted"/>
<dbReference type="GO" id="GO:0030246">
    <property type="term" value="F:carbohydrate binding"/>
    <property type="evidence" value="ECO:0007669"/>
    <property type="project" value="UniProtKB-KW"/>
</dbReference>
<accession>A0A6A5ZJ66</accession>
<dbReference type="PROSITE" id="PS51762">
    <property type="entry name" value="GH16_2"/>
    <property type="match status" value="1"/>
</dbReference>
<dbReference type="SUPFAM" id="SSF49899">
    <property type="entry name" value="Concanavalin A-like lectins/glucanases"/>
    <property type="match status" value="1"/>
</dbReference>
<dbReference type="GO" id="GO:0004553">
    <property type="term" value="F:hydrolase activity, hydrolyzing O-glycosyl compounds"/>
    <property type="evidence" value="ECO:0007669"/>
    <property type="project" value="InterPro"/>
</dbReference>
<dbReference type="Gene3D" id="2.60.120.200">
    <property type="match status" value="1"/>
</dbReference>
<sequence length="370" mass="40607">MLYSMLLGSLVMVTGVVAQEYTLIQTYNVSNFFNEFTFYSDVDPTGGFVDYTTFDEALAQRLINNISDYIYLGVDHENTVPETGVGRPSVRLESRLTFTEGLFVLDLKHLPVGCGTWPAFWTVGLGKWPADGEIDIIEGVNDASGNEAALHAAGDCQVSKDVDQTGTWKSTDCNIDHDKNQGCGSQFAEAESYGAPFNDNGGGVYAMEWTNETISIWFFVPNNVPESLLLPDSIPDTSEFGTPSASFYGPCSEDFSKNFFNHTIVIDTTFCGGWGGSTFGKGSGTQCVIAQGSTSEDSCKAFVANNPEAFNETYWAINSLRVWQKLCLMMLVRVSNRKMAMIGNGTTQTQAMQEKMKTVKQRVRAPKTTQ</sequence>
<keyword evidence="3" id="KW-0430">Lectin</keyword>
<evidence type="ECO:0000256" key="1">
    <source>
        <dbReference type="SAM" id="SignalP"/>
    </source>
</evidence>
<gene>
    <name evidence="3" type="ORF">BDV96DRAFT_678993</name>
</gene>
<dbReference type="AlphaFoldDB" id="A0A6A5ZJ66"/>
<dbReference type="InterPro" id="IPR013320">
    <property type="entry name" value="ConA-like_dom_sf"/>
</dbReference>
<keyword evidence="1" id="KW-0732">Signal</keyword>
<dbReference type="Proteomes" id="UP000799770">
    <property type="component" value="Unassembled WGS sequence"/>
</dbReference>
<name>A0A6A5ZJ66_9PLEO</name>
<dbReference type="GO" id="GO:0009251">
    <property type="term" value="P:glucan catabolic process"/>
    <property type="evidence" value="ECO:0007669"/>
    <property type="project" value="TreeGrafter"/>
</dbReference>
<feature type="chain" id="PRO_5025689506" evidence="1">
    <location>
        <begin position="19"/>
        <end position="370"/>
    </location>
</feature>
<reference evidence="3" key="1">
    <citation type="journal article" date="2020" name="Stud. Mycol.">
        <title>101 Dothideomycetes genomes: a test case for predicting lifestyles and emergence of pathogens.</title>
        <authorList>
            <person name="Haridas S."/>
            <person name="Albert R."/>
            <person name="Binder M."/>
            <person name="Bloem J."/>
            <person name="Labutti K."/>
            <person name="Salamov A."/>
            <person name="Andreopoulos B."/>
            <person name="Baker S."/>
            <person name="Barry K."/>
            <person name="Bills G."/>
            <person name="Bluhm B."/>
            <person name="Cannon C."/>
            <person name="Castanera R."/>
            <person name="Culley D."/>
            <person name="Daum C."/>
            <person name="Ezra D."/>
            <person name="Gonzalez J."/>
            <person name="Henrissat B."/>
            <person name="Kuo A."/>
            <person name="Liang C."/>
            <person name="Lipzen A."/>
            <person name="Lutzoni F."/>
            <person name="Magnuson J."/>
            <person name="Mondo S."/>
            <person name="Nolan M."/>
            <person name="Ohm R."/>
            <person name="Pangilinan J."/>
            <person name="Park H.-J."/>
            <person name="Ramirez L."/>
            <person name="Alfaro M."/>
            <person name="Sun H."/>
            <person name="Tritt A."/>
            <person name="Yoshinaga Y."/>
            <person name="Zwiers L.-H."/>
            <person name="Turgeon B."/>
            <person name="Goodwin S."/>
            <person name="Spatafora J."/>
            <person name="Crous P."/>
            <person name="Grigoriev I."/>
        </authorList>
    </citation>
    <scope>NUCLEOTIDE SEQUENCE</scope>
    <source>
        <strain evidence="3">CBS 627.86</strain>
    </source>
</reference>